<feature type="transmembrane region" description="Helical" evidence="11">
    <location>
        <begin position="20"/>
        <end position="41"/>
    </location>
</feature>
<keyword evidence="10 11" id="KW-0739">Sodium transport</keyword>
<dbReference type="GO" id="GO:0005886">
    <property type="term" value="C:plasma membrane"/>
    <property type="evidence" value="ECO:0007669"/>
    <property type="project" value="UniProtKB-SubCell"/>
</dbReference>
<proteinExistence type="inferred from homology"/>
<accession>A0A1I1CG42</accession>
<feature type="transmembrane region" description="Helical" evidence="11">
    <location>
        <begin position="369"/>
        <end position="390"/>
    </location>
</feature>
<keyword evidence="2 11" id="KW-0813">Transport</keyword>
<feature type="transmembrane region" description="Helical" evidence="11">
    <location>
        <begin position="61"/>
        <end position="84"/>
    </location>
</feature>
<dbReference type="InterPro" id="IPR023171">
    <property type="entry name" value="Na/H_antiporter_dom_sf"/>
</dbReference>
<sequence length="402" mass="42447">MTSPVPRRPTQTVAEFARYLRTETTGGLILLAATAIALIWANSPIGDVYRTIRDFELGPELFHLNLTIGEWAKDGLLAIFFFVVGLELKRELVVGELSKIKQAALPIVGAIGGMLIPAALALSIAWGEPGIDKAWAIPVATDIAFALGVLALTGSNLPSSARVFLLSLAVVDDLGAIIVIAVLFTASFDLVAGAIALVALALYAFLQHKRVRTPWLYVPLALITWIAVHSAGIHATIAGVALGLLTRVHADKDEEHAPAVRLEHRLQPWSAGFAVPVFALFAAGIEVSGESMTEVFTTKLPLAIMAGLLAGKLLGIFGFSFLAVKLRIADKPKDVQWRDIAALSVLGGVGFTVSLLITELSLDGEATELAKAAVLLASAAASLLAAAMLIRRSKAHAHEGTD</sequence>
<keyword evidence="3 11" id="KW-0050">Antiport</keyword>
<evidence type="ECO:0000256" key="10">
    <source>
        <dbReference type="ARBA" id="ARBA00023201"/>
    </source>
</evidence>
<keyword evidence="7 11" id="KW-0915">Sodium</keyword>
<reference evidence="13" key="1">
    <citation type="submission" date="2016-10" db="EMBL/GenBank/DDBJ databases">
        <authorList>
            <person name="Varghese N."/>
            <person name="Submissions S."/>
        </authorList>
    </citation>
    <scope>NUCLEOTIDE SEQUENCE [LARGE SCALE GENOMIC DNA]</scope>
    <source>
        <strain evidence="13">CGMCC 4.3568</strain>
    </source>
</reference>
<dbReference type="HAMAP" id="MF_01844">
    <property type="entry name" value="NhaA"/>
    <property type="match status" value="1"/>
</dbReference>
<evidence type="ECO:0000256" key="5">
    <source>
        <dbReference type="ARBA" id="ARBA00022692"/>
    </source>
</evidence>
<dbReference type="EMBL" id="FOKG01000027">
    <property type="protein sequence ID" value="SFB60986.1"/>
    <property type="molecule type" value="Genomic_DNA"/>
</dbReference>
<evidence type="ECO:0000313" key="12">
    <source>
        <dbReference type="EMBL" id="SFB60986.1"/>
    </source>
</evidence>
<dbReference type="NCBIfam" id="TIGR00773">
    <property type="entry name" value="NhaA"/>
    <property type="match status" value="1"/>
</dbReference>
<dbReference type="STRING" id="490629.SAMN05216266_1279"/>
<evidence type="ECO:0000256" key="3">
    <source>
        <dbReference type="ARBA" id="ARBA00022449"/>
    </source>
</evidence>
<keyword evidence="4 11" id="KW-1003">Cell membrane</keyword>
<evidence type="ECO:0000256" key="1">
    <source>
        <dbReference type="ARBA" id="ARBA00004429"/>
    </source>
</evidence>
<dbReference type="GO" id="GO:0006885">
    <property type="term" value="P:regulation of pH"/>
    <property type="evidence" value="ECO:0007669"/>
    <property type="project" value="UniProtKB-UniRule"/>
</dbReference>
<feature type="transmembrane region" description="Helical" evidence="11">
    <location>
        <begin position="302"/>
        <end position="328"/>
    </location>
</feature>
<feature type="transmembrane region" description="Helical" evidence="11">
    <location>
        <begin position="104"/>
        <end position="127"/>
    </location>
</feature>
<evidence type="ECO:0000256" key="8">
    <source>
        <dbReference type="ARBA" id="ARBA00023065"/>
    </source>
</evidence>
<protein>
    <recommendedName>
        <fullName evidence="11">Na(+)/H(+) antiporter NhaA</fullName>
    </recommendedName>
    <alternativeName>
        <fullName evidence="11">Sodium/proton antiporter NhaA</fullName>
    </alternativeName>
</protein>
<evidence type="ECO:0000256" key="6">
    <source>
        <dbReference type="ARBA" id="ARBA00022989"/>
    </source>
</evidence>
<keyword evidence="6 11" id="KW-1133">Transmembrane helix</keyword>
<keyword evidence="5 11" id="KW-0812">Transmembrane</keyword>
<keyword evidence="8 11" id="KW-0406">Ion transport</keyword>
<evidence type="ECO:0000256" key="2">
    <source>
        <dbReference type="ARBA" id="ARBA00022448"/>
    </source>
</evidence>
<dbReference type="Proteomes" id="UP000243799">
    <property type="component" value="Unassembled WGS sequence"/>
</dbReference>
<evidence type="ECO:0000256" key="11">
    <source>
        <dbReference type="HAMAP-Rule" id="MF_01844"/>
    </source>
</evidence>
<dbReference type="AlphaFoldDB" id="A0A1I1CG42"/>
<keyword evidence="9 11" id="KW-0472">Membrane</keyword>
<comment type="catalytic activity">
    <reaction evidence="11">
        <text>Na(+)(in) + 2 H(+)(out) = Na(+)(out) + 2 H(+)(in)</text>
        <dbReference type="Rhea" id="RHEA:29251"/>
        <dbReference type="ChEBI" id="CHEBI:15378"/>
        <dbReference type="ChEBI" id="CHEBI:29101"/>
    </reaction>
</comment>
<name>A0A1I1CG42_9PSEU</name>
<evidence type="ECO:0000313" key="13">
    <source>
        <dbReference type="Proteomes" id="UP000243799"/>
    </source>
</evidence>
<dbReference type="PANTHER" id="PTHR30341:SF0">
    <property type="entry name" value="NA(+)_H(+) ANTIPORTER NHAA"/>
    <property type="match status" value="1"/>
</dbReference>
<keyword evidence="13" id="KW-1185">Reference proteome</keyword>
<dbReference type="RefSeq" id="WP_091678336.1">
    <property type="nucleotide sequence ID" value="NZ_FOKG01000027.1"/>
</dbReference>
<evidence type="ECO:0000256" key="9">
    <source>
        <dbReference type="ARBA" id="ARBA00023136"/>
    </source>
</evidence>
<dbReference type="OrthoDB" id="117402at2"/>
<comment type="subcellular location">
    <subcellularLocation>
        <location evidence="1">Cell inner membrane</location>
        <topology evidence="1">Multi-pass membrane protein</topology>
    </subcellularLocation>
    <subcellularLocation>
        <location evidence="11">Cell membrane</location>
        <topology evidence="11">Multi-pass membrane protein</topology>
    </subcellularLocation>
</comment>
<dbReference type="InterPro" id="IPR004670">
    <property type="entry name" value="NhaA"/>
</dbReference>
<organism evidence="12 13">
    <name type="scientific">Amycolatopsis marina</name>
    <dbReference type="NCBI Taxonomy" id="490629"/>
    <lineage>
        <taxon>Bacteria</taxon>
        <taxon>Bacillati</taxon>
        <taxon>Actinomycetota</taxon>
        <taxon>Actinomycetes</taxon>
        <taxon>Pseudonocardiales</taxon>
        <taxon>Pseudonocardiaceae</taxon>
        <taxon>Amycolatopsis</taxon>
    </lineage>
</organism>
<feature type="transmembrane region" description="Helical" evidence="11">
    <location>
        <begin position="164"/>
        <end position="184"/>
    </location>
</feature>
<feature type="transmembrane region" description="Helical" evidence="11">
    <location>
        <begin position="340"/>
        <end position="357"/>
    </location>
</feature>
<dbReference type="PANTHER" id="PTHR30341">
    <property type="entry name" value="SODIUM ION/PROTON ANTIPORTER NHAA-RELATED"/>
    <property type="match status" value="1"/>
</dbReference>
<evidence type="ECO:0000256" key="4">
    <source>
        <dbReference type="ARBA" id="ARBA00022475"/>
    </source>
</evidence>
<dbReference type="GO" id="GO:0015385">
    <property type="term" value="F:sodium:proton antiporter activity"/>
    <property type="evidence" value="ECO:0007669"/>
    <property type="project" value="UniProtKB-UniRule"/>
</dbReference>
<feature type="transmembrane region" description="Helical" evidence="11">
    <location>
        <begin position="190"/>
        <end position="206"/>
    </location>
</feature>
<feature type="transmembrane region" description="Helical" evidence="11">
    <location>
        <begin position="218"/>
        <end position="245"/>
    </location>
</feature>
<gene>
    <name evidence="11" type="primary">nhaA</name>
    <name evidence="12" type="ORF">SAMN05216266_1279</name>
</gene>
<dbReference type="Gene3D" id="1.20.1530.10">
    <property type="entry name" value="Na+/H+ antiporter like domain"/>
    <property type="match status" value="1"/>
</dbReference>
<evidence type="ECO:0000256" key="7">
    <source>
        <dbReference type="ARBA" id="ARBA00023053"/>
    </source>
</evidence>
<comment type="similarity">
    <text evidence="11">Belongs to the NhaA Na(+)/H(+) (TC 2.A.33) antiporter family.</text>
</comment>
<feature type="transmembrane region" description="Helical" evidence="11">
    <location>
        <begin position="133"/>
        <end position="152"/>
    </location>
</feature>
<comment type="function">
    <text evidence="11">Na(+)/H(+) antiporter that extrudes sodium in exchange for external protons.</text>
</comment>
<dbReference type="Pfam" id="PF06965">
    <property type="entry name" value="Na_H_antiport_1"/>
    <property type="match status" value="1"/>
</dbReference>